<dbReference type="GO" id="GO:0046928">
    <property type="term" value="P:regulation of neurotransmitter secretion"/>
    <property type="evidence" value="ECO:0007669"/>
    <property type="project" value="TreeGrafter"/>
</dbReference>
<evidence type="ECO:0000256" key="8">
    <source>
        <dbReference type="SAM" id="MobiDB-lite"/>
    </source>
</evidence>
<dbReference type="SMART" id="SM00239">
    <property type="entry name" value="C2"/>
    <property type="match status" value="3"/>
</dbReference>
<evidence type="ECO:0000256" key="5">
    <source>
        <dbReference type="ARBA" id="ARBA00022837"/>
    </source>
</evidence>
<dbReference type="Pfam" id="PF00168">
    <property type="entry name" value="C2"/>
    <property type="match status" value="3"/>
</dbReference>
<dbReference type="InterPro" id="IPR035892">
    <property type="entry name" value="C2_domain_sf"/>
</dbReference>
<feature type="region of interest" description="Disordered" evidence="8">
    <location>
        <begin position="36"/>
        <end position="55"/>
    </location>
</feature>
<dbReference type="InterPro" id="IPR013583">
    <property type="entry name" value="MCTP_C"/>
</dbReference>
<reference evidence="11" key="2">
    <citation type="submission" date="2022-06" db="UniProtKB">
        <authorList>
            <consortium name="EnsemblMetazoa"/>
        </authorList>
    </citation>
    <scope>IDENTIFICATION</scope>
</reference>
<reference evidence="12" key="1">
    <citation type="submission" date="2010-06" db="EMBL/GenBank/DDBJ databases">
        <authorList>
            <person name="Jiang H."/>
            <person name="Abraham K."/>
            <person name="Ali S."/>
            <person name="Alsbrooks S.L."/>
            <person name="Anim B.N."/>
            <person name="Anosike U.S."/>
            <person name="Attaway T."/>
            <person name="Bandaranaike D.P."/>
            <person name="Battles P.K."/>
            <person name="Bell S.N."/>
            <person name="Bell A.V."/>
            <person name="Beltran B."/>
            <person name="Bickham C."/>
            <person name="Bustamante Y."/>
            <person name="Caleb T."/>
            <person name="Canada A."/>
            <person name="Cardenas V."/>
            <person name="Carter K."/>
            <person name="Chacko J."/>
            <person name="Chandrabose M.N."/>
            <person name="Chavez D."/>
            <person name="Chavez A."/>
            <person name="Chen L."/>
            <person name="Chu H.-S."/>
            <person name="Claassen K.J."/>
            <person name="Cockrell R."/>
            <person name="Collins M."/>
            <person name="Cooper J.A."/>
            <person name="Cree A."/>
            <person name="Curry S.M."/>
            <person name="Da Y."/>
            <person name="Dao M.D."/>
            <person name="Das B."/>
            <person name="Davila M.-L."/>
            <person name="Davy-Carroll L."/>
            <person name="Denson S."/>
            <person name="Dinh H."/>
            <person name="Ebong V.E."/>
            <person name="Edwards J.R."/>
            <person name="Egan A."/>
            <person name="El-Daye J."/>
            <person name="Escobedo L."/>
            <person name="Fernandez S."/>
            <person name="Fernando P.R."/>
            <person name="Flagg N."/>
            <person name="Forbes L.D."/>
            <person name="Fowler R.G."/>
            <person name="Fu Q."/>
            <person name="Gabisi R.A."/>
            <person name="Ganer J."/>
            <person name="Garbino Pronczuk A."/>
            <person name="Garcia R.M."/>
            <person name="Garner T."/>
            <person name="Garrett T.E."/>
            <person name="Gonzalez D.A."/>
            <person name="Hamid H."/>
            <person name="Hawkins E.S."/>
            <person name="Hirani K."/>
            <person name="Hogues M.E."/>
            <person name="Hollins B."/>
            <person name="Hsiao C.-H."/>
            <person name="Jabil R."/>
            <person name="James M.L."/>
            <person name="Jhangiani S.N."/>
            <person name="Johnson B."/>
            <person name="Johnson Q."/>
            <person name="Joshi V."/>
            <person name="Kalu J.B."/>
            <person name="Kam C."/>
            <person name="Kashfia A."/>
            <person name="Keebler J."/>
            <person name="Kisamo H."/>
            <person name="Kovar C.L."/>
            <person name="Lago L.A."/>
            <person name="Lai C.-Y."/>
            <person name="Laidlaw J."/>
            <person name="Lara F."/>
            <person name="Le T.-K."/>
            <person name="Lee S.L."/>
            <person name="Legall F.H."/>
            <person name="Lemon S.J."/>
            <person name="Lewis L.R."/>
            <person name="Li B."/>
            <person name="Liu Y."/>
            <person name="Liu Y.-S."/>
            <person name="Lopez J."/>
            <person name="Lozado R.J."/>
            <person name="Lu J."/>
            <person name="Madu R.C."/>
            <person name="Maheshwari M."/>
            <person name="Maheshwari R."/>
            <person name="Malloy K."/>
            <person name="Martinez E."/>
            <person name="Mathew T."/>
            <person name="Mercado I.C."/>
            <person name="Mercado C."/>
            <person name="Meyer B."/>
            <person name="Montgomery K."/>
            <person name="Morgan M.B."/>
            <person name="Munidasa M."/>
            <person name="Nazareth L.V."/>
            <person name="Nelson J."/>
            <person name="Ng B.M."/>
            <person name="Nguyen N.B."/>
            <person name="Nguyen P.Q."/>
            <person name="Nguyen T."/>
            <person name="Obregon M."/>
            <person name="Okwuonu G.O."/>
            <person name="Onwere C.G."/>
            <person name="Orozco G."/>
            <person name="Parra A."/>
            <person name="Patel S."/>
            <person name="Patil S."/>
            <person name="Perez A."/>
            <person name="Perez Y."/>
            <person name="Pham C."/>
            <person name="Primus E.L."/>
            <person name="Pu L.-L."/>
            <person name="Puazo M."/>
            <person name="Qin X."/>
            <person name="Quiroz J.B."/>
            <person name="Reese J."/>
            <person name="Richards S."/>
            <person name="Rives C.M."/>
            <person name="Robberts R."/>
            <person name="Ruiz S.J."/>
            <person name="Ruiz M.J."/>
            <person name="Santibanez J."/>
            <person name="Schneider B.W."/>
            <person name="Sisson I."/>
            <person name="Smith M."/>
            <person name="Sodergren E."/>
            <person name="Song X.-Z."/>
            <person name="Song B.B."/>
            <person name="Summersgill H."/>
            <person name="Thelus R."/>
            <person name="Thornton R.D."/>
            <person name="Trejos Z.Y."/>
            <person name="Usmani K."/>
            <person name="Vattathil S."/>
            <person name="Villasana D."/>
            <person name="Walker D.L."/>
            <person name="Wang S."/>
            <person name="Wang K."/>
            <person name="White C.S."/>
            <person name="Williams A.C."/>
            <person name="Williamson J."/>
            <person name="Wilson K."/>
            <person name="Woghiren I.O."/>
            <person name="Woodworth J.R."/>
            <person name="Worley K.C."/>
            <person name="Wright R.A."/>
            <person name="Wu W."/>
            <person name="Young L."/>
            <person name="Zhang L."/>
            <person name="Zhang J."/>
            <person name="Zhu Y."/>
            <person name="Muzny D.M."/>
            <person name="Weinstock G."/>
            <person name="Gibbs R.A."/>
        </authorList>
    </citation>
    <scope>NUCLEOTIDE SEQUENCE [LARGE SCALE GENOMIC DNA]</scope>
    <source>
        <strain evidence="12">LSR1</strain>
    </source>
</reference>
<evidence type="ECO:0000256" key="3">
    <source>
        <dbReference type="ARBA" id="ARBA00022723"/>
    </source>
</evidence>
<dbReference type="CDD" id="cd08377">
    <property type="entry name" value="C2C_MCTP_PRT"/>
    <property type="match status" value="1"/>
</dbReference>
<keyword evidence="2 9" id="KW-0812">Transmembrane</keyword>
<feature type="transmembrane region" description="Helical" evidence="9">
    <location>
        <begin position="882"/>
        <end position="901"/>
    </location>
</feature>
<evidence type="ECO:0000313" key="12">
    <source>
        <dbReference type="Proteomes" id="UP000007819"/>
    </source>
</evidence>
<proteinExistence type="predicted"/>
<evidence type="ECO:0000256" key="4">
    <source>
        <dbReference type="ARBA" id="ARBA00022737"/>
    </source>
</evidence>
<evidence type="ECO:0000259" key="10">
    <source>
        <dbReference type="PROSITE" id="PS50004"/>
    </source>
</evidence>
<dbReference type="PROSITE" id="PS50004">
    <property type="entry name" value="C2"/>
    <property type="match status" value="3"/>
</dbReference>
<dbReference type="GO" id="GO:0005509">
    <property type="term" value="F:calcium ion binding"/>
    <property type="evidence" value="ECO:0007669"/>
    <property type="project" value="TreeGrafter"/>
</dbReference>
<dbReference type="GO" id="GO:0030672">
    <property type="term" value="C:synaptic vesicle membrane"/>
    <property type="evidence" value="ECO:0007669"/>
    <property type="project" value="TreeGrafter"/>
</dbReference>
<dbReference type="PANTHER" id="PTHR45911">
    <property type="entry name" value="C2 DOMAIN-CONTAINING PROTEIN"/>
    <property type="match status" value="1"/>
</dbReference>
<feature type="compositionally biased region" description="Polar residues" evidence="8">
    <location>
        <begin position="185"/>
        <end position="200"/>
    </location>
</feature>
<dbReference type="OrthoDB" id="5973539at2759"/>
<feature type="region of interest" description="Disordered" evidence="8">
    <location>
        <begin position="813"/>
        <end position="839"/>
    </location>
</feature>
<dbReference type="InterPro" id="IPR000008">
    <property type="entry name" value="C2_dom"/>
</dbReference>
<accession>A0A8R2JP12</accession>
<name>A0A8R2JP12_ACYPI</name>
<keyword evidence="12" id="KW-1185">Reference proteome</keyword>
<dbReference type="FunFam" id="2.60.40.150:FF:000167">
    <property type="entry name" value="Multiple C2 domains, transmembrane 2a"/>
    <property type="match status" value="1"/>
</dbReference>
<comment type="subcellular location">
    <subcellularLocation>
        <location evidence="1">Membrane</location>
        <topology evidence="1">Multi-pass membrane protein</topology>
    </subcellularLocation>
</comment>
<evidence type="ECO:0000256" key="7">
    <source>
        <dbReference type="ARBA" id="ARBA00023136"/>
    </source>
</evidence>
<organism evidence="11 12">
    <name type="scientific">Acyrthosiphon pisum</name>
    <name type="common">Pea aphid</name>
    <dbReference type="NCBI Taxonomy" id="7029"/>
    <lineage>
        <taxon>Eukaryota</taxon>
        <taxon>Metazoa</taxon>
        <taxon>Ecdysozoa</taxon>
        <taxon>Arthropoda</taxon>
        <taxon>Hexapoda</taxon>
        <taxon>Insecta</taxon>
        <taxon>Pterygota</taxon>
        <taxon>Neoptera</taxon>
        <taxon>Paraneoptera</taxon>
        <taxon>Hemiptera</taxon>
        <taxon>Sternorrhyncha</taxon>
        <taxon>Aphidomorpha</taxon>
        <taxon>Aphidoidea</taxon>
        <taxon>Aphididae</taxon>
        <taxon>Macrosiphini</taxon>
        <taxon>Acyrthosiphon</taxon>
    </lineage>
</organism>
<keyword evidence="5" id="KW-0106">Calcium</keyword>
<dbReference type="CDD" id="cd04042">
    <property type="entry name" value="C2A_MCTP_PRT"/>
    <property type="match status" value="1"/>
</dbReference>
<dbReference type="Gene3D" id="2.60.40.150">
    <property type="entry name" value="C2 domain"/>
    <property type="match status" value="3"/>
</dbReference>
<dbReference type="CDD" id="cd08376">
    <property type="entry name" value="C2B_MCTP_PRT"/>
    <property type="match status" value="1"/>
</dbReference>
<evidence type="ECO:0000256" key="6">
    <source>
        <dbReference type="ARBA" id="ARBA00022989"/>
    </source>
</evidence>
<dbReference type="EnsemblMetazoa" id="XM_029487154.1">
    <property type="protein sequence ID" value="XP_029343014.1"/>
    <property type="gene ID" value="LOC100160521"/>
</dbReference>
<dbReference type="AlphaFoldDB" id="A0A8R2JP12"/>
<dbReference type="PRINTS" id="PR00360">
    <property type="entry name" value="C2DOMAIN"/>
</dbReference>
<feature type="domain" description="C2" evidence="10">
    <location>
        <begin position="562"/>
        <end position="685"/>
    </location>
</feature>
<dbReference type="Proteomes" id="UP000007819">
    <property type="component" value="Chromosome A1"/>
</dbReference>
<feature type="domain" description="C2" evidence="10">
    <location>
        <begin position="392"/>
        <end position="506"/>
    </location>
</feature>
<sequence>MRTSQSTKLKPPDMVLRSLSAENVCHVKFNARSLREHDHHRSSVPCNDETGTSDLVRRRPLSKSDFDLSYPEDLDYLCKKFAAAERRHVTMESFASSSSPSTPGAGQGCCPSAINSSSCATATAQSTIQSINVVQKTHSFFNSLKNRWFPTEEKWAKGRNKARGSDTDESPSESPILARLVRPDTLQQTKSTDSRNTQNSITSEFGLTQNWFQKVVSRDHPIRLRRQNSIRSEQQIELATPEGQNPIHNDALLRKYDFFQLKIHLKKGKDLIARDKNGLSDPYVKFKIGGRQIHKSKTVYKSLNPTWDETFSHLLDDPFEPIQIKVFDYDWGLQDDFMGAAQIALTTLELGKQHEICLQLRDTQNAEYLGEIYLDVTLTPQSREEREQSLQKTGRVTEIGRKYKCQVWSSVVTIVLIKIKNCIIPEGLCDPYVRFRLGGEKFKSKGSNRIPTPTWLEQFDLHLFDDQTQELEINVCAKERSREEIVASTVVDLSKLEREKTHKIKYKLNIGGGGDDGGGGDHHQHRDASGAGVGGVLYLLLTISGTSTIAMVSDLSNYEREITEQEHVRQKYAIGRTFCDLLDVGVLTVRVYKAHGLTSADLCGKSDPFCVLELVNARLQTHTEYKTLAPTWDKIFTFNVKDINSVLEVTVFDEDPDYKVEFLGKLAIPLLSINNGVQKWYSLKDKKLSGRAKGNDPKILLEMRLIWNPIRAFIRTLNPKEEKYMQQEIKFKRQTLIRNVMRLKQLVLWAIDIGKYFEYWVEWESPIHTILVLIGFVLACQFFEPYMAPIALLLVFLRYYIAHSWGASKLIDEDDEQQTDEDDQQDDQQDDQDDEKAKEEKKSLKERVAAVQEVTQLVQNTIGDIASFGEKIKNLLNFSVPFLSYLAIVLLIAVTTVLYYIPIRYLIMGWGINKFTRKILRPHTIPNNELLDLLSRVPDNEEKIYYKELTTIESVDGGDKSNKDSRRKQKL</sequence>
<evidence type="ECO:0000256" key="2">
    <source>
        <dbReference type="ARBA" id="ARBA00022692"/>
    </source>
</evidence>
<feature type="region of interest" description="Disordered" evidence="8">
    <location>
        <begin position="155"/>
        <end position="200"/>
    </location>
</feature>
<feature type="domain" description="C2" evidence="10">
    <location>
        <begin position="241"/>
        <end position="358"/>
    </location>
</feature>
<dbReference type="SUPFAM" id="SSF49562">
    <property type="entry name" value="C2 domain (Calcium/lipid-binding domain, CaLB)"/>
    <property type="match status" value="3"/>
</dbReference>
<keyword evidence="7 9" id="KW-0472">Membrane</keyword>
<evidence type="ECO:0000256" key="1">
    <source>
        <dbReference type="ARBA" id="ARBA00004141"/>
    </source>
</evidence>
<keyword evidence="4" id="KW-0677">Repeat</keyword>
<keyword evidence="3" id="KW-0479">Metal-binding</keyword>
<protein>
    <recommendedName>
        <fullName evidence="10">C2 domain-containing protein</fullName>
    </recommendedName>
</protein>
<evidence type="ECO:0000256" key="9">
    <source>
        <dbReference type="SAM" id="Phobius"/>
    </source>
</evidence>
<keyword evidence="6 9" id="KW-1133">Transmembrane helix</keyword>
<evidence type="ECO:0000313" key="11">
    <source>
        <dbReference type="EnsemblMetazoa" id="XP_029343014.1"/>
    </source>
</evidence>
<feature type="compositionally biased region" description="Acidic residues" evidence="8">
    <location>
        <begin position="813"/>
        <end position="834"/>
    </location>
</feature>
<dbReference type="PANTHER" id="PTHR45911:SF4">
    <property type="entry name" value="MULTIPLE C2 AND TRANSMEMBRANE DOMAIN-CONTAINING PROTEIN"/>
    <property type="match status" value="1"/>
</dbReference>
<dbReference type="Pfam" id="PF08372">
    <property type="entry name" value="PRT_C"/>
    <property type="match status" value="1"/>
</dbReference>